<dbReference type="Proteomes" id="UP000012429">
    <property type="component" value="Unassembled WGS sequence"/>
</dbReference>
<dbReference type="EMBL" id="AQHN01000084">
    <property type="protein sequence ID" value="ENN85166.1"/>
    <property type="molecule type" value="Genomic_DNA"/>
</dbReference>
<feature type="transmembrane region" description="Helical" evidence="2">
    <location>
        <begin position="377"/>
        <end position="401"/>
    </location>
</feature>
<feature type="region of interest" description="Disordered" evidence="1">
    <location>
        <begin position="213"/>
        <end position="234"/>
    </location>
</feature>
<dbReference type="STRING" id="363754.RHSP_56179"/>
<dbReference type="PATRIC" id="fig|363754.4.peg.5228"/>
<reference evidence="3 4" key="1">
    <citation type="journal article" date="2012" name="BMC Genomics">
        <title>Genomic basis of broad host range and environmental adaptability of Rhizobium tropici CIAT 899 and Rhizobium sp. PRF 81 which are used in inoculants for common bean (Phaseolus vulgaris L.).</title>
        <authorList>
            <person name="Ormeno-Orrillo E."/>
            <person name="Menna P."/>
            <person name="Almeida L.G."/>
            <person name="Ollero F.J."/>
            <person name="Nicolas M.F."/>
            <person name="Pains Rodrigues E."/>
            <person name="Shigueyoshi Nakatani A."/>
            <person name="Silva Batista J.S."/>
            <person name="Oliveira Chueire L.M."/>
            <person name="Souza R.C."/>
            <person name="Ribeiro Vasconcelos A.T."/>
            <person name="Megias M."/>
            <person name="Hungria M."/>
            <person name="Martinez-Romero E."/>
        </authorList>
    </citation>
    <scope>NUCLEOTIDE SEQUENCE [LARGE SCALE GENOMIC DNA]</scope>
    <source>
        <strain evidence="3 4">PRF 81</strain>
    </source>
</reference>
<protein>
    <submittedName>
        <fullName evidence="3">Uncharacterized protein</fullName>
    </submittedName>
</protein>
<keyword evidence="4" id="KW-1185">Reference proteome</keyword>
<feature type="compositionally biased region" description="Basic and acidic residues" evidence="1">
    <location>
        <begin position="222"/>
        <end position="234"/>
    </location>
</feature>
<proteinExistence type="predicted"/>
<evidence type="ECO:0000313" key="3">
    <source>
        <dbReference type="EMBL" id="ENN85166.1"/>
    </source>
</evidence>
<evidence type="ECO:0000313" key="4">
    <source>
        <dbReference type="Proteomes" id="UP000012429"/>
    </source>
</evidence>
<gene>
    <name evidence="3" type="ORF">RHSP_56179</name>
</gene>
<evidence type="ECO:0000256" key="2">
    <source>
        <dbReference type="SAM" id="Phobius"/>
    </source>
</evidence>
<keyword evidence="2" id="KW-0472">Membrane</keyword>
<keyword evidence="2" id="KW-1133">Transmembrane helix</keyword>
<evidence type="ECO:0000256" key="1">
    <source>
        <dbReference type="SAM" id="MobiDB-lite"/>
    </source>
</evidence>
<dbReference type="AlphaFoldDB" id="N6UWP6"/>
<accession>N6UWP6</accession>
<keyword evidence="2" id="KW-0812">Transmembrane</keyword>
<sequence>MAASLTPPWIELILRKCRLLLREAIAIGKRGRHFGAKCLQHGLVDQRRMVRVGRTRGLDRLGIGALQDLRGDLAGILAYLRVVDGEACRHDATANCCVVGIDDRDLRLAGGGGNGGNCRLQQVGGRRVDHVGLAGERCDALLDVVDVVDTDGHDFEAGGRSGCLDLVDQGDVVSLAWIVRHAKALGIRQQLLGEGQNGGNVLQVARTGNAVTTGVPRGNKLGSDRIGHSGKDDRNAGAGKRLLGDLRYGCRNGIHQLRMFGLQLGDHLRHERRIEAGVAFGIDDILALDEAISGKSLLEAGDRGVQLRMLAEIGDCDLDGLGRRRSDACHKCAGNQDAGQPFGRRIAHVFLPDVSRSRVPSGSLGADHSDCSKPVNLRYMICTAPIFNIYFPAAAVLYIILA</sequence>
<organism evidence="3 4">
    <name type="scientific">Rhizobium freirei PRF 81</name>
    <dbReference type="NCBI Taxonomy" id="363754"/>
    <lineage>
        <taxon>Bacteria</taxon>
        <taxon>Pseudomonadati</taxon>
        <taxon>Pseudomonadota</taxon>
        <taxon>Alphaproteobacteria</taxon>
        <taxon>Hyphomicrobiales</taxon>
        <taxon>Rhizobiaceae</taxon>
        <taxon>Rhizobium/Agrobacterium group</taxon>
        <taxon>Rhizobium</taxon>
    </lineage>
</organism>
<name>N6UWP6_9HYPH</name>
<comment type="caution">
    <text evidence="3">The sequence shown here is derived from an EMBL/GenBank/DDBJ whole genome shotgun (WGS) entry which is preliminary data.</text>
</comment>